<gene>
    <name evidence="3" type="ORF">CLV63_112181</name>
</gene>
<evidence type="ECO:0008006" key="5">
    <source>
        <dbReference type="Google" id="ProtNLM"/>
    </source>
</evidence>
<feature type="compositionally biased region" description="Pro residues" evidence="1">
    <location>
        <begin position="1"/>
        <end position="12"/>
    </location>
</feature>
<evidence type="ECO:0000256" key="1">
    <source>
        <dbReference type="SAM" id="MobiDB-lite"/>
    </source>
</evidence>
<dbReference type="AlphaFoldDB" id="A0A2P8DGF6"/>
<protein>
    <recommendedName>
        <fullName evidence="5">Secreted protein</fullName>
    </recommendedName>
</protein>
<feature type="transmembrane region" description="Helical" evidence="2">
    <location>
        <begin position="276"/>
        <end position="300"/>
    </location>
</feature>
<keyword evidence="2" id="KW-1133">Transmembrane helix</keyword>
<sequence>MSTDLTPPPGAPGAPRDPAVNGGGAVAADDRDSGLPAERGRAMRLLSRTLRPDSTPARVRAMTLAAITAIALLFATVAVIYTHARDGLQVIGHDAGPQVVATADLYFALSDMDAQVANVLLIGEESSLGLGRAESLDLYEQRRSEANNAMLQAAQLAGSDPTQQKTVQETLDGMGRYERLASEALQLSEQNDYRPGSPPAPVLKKYREATELMRLEVLPKAYNLTLDNASIVRTTYETERTWVLGGAAAIGLTGIIAVLLLTRLHVYLARAFRRRLNPAIAAAIVGTTLVTLGAAGVSYYEAQNMQRAKEEGFDSVLAVSRARAIGMGIHGDQSRFLLDPRRADTYQQVYLDSSQSILFVDVDNLNAYYSKVDKGIADYENGDIPPIGDENRMLGFLGEQERSGDIAGQPEALDDVMASYQTYQESDRKMRGLVSDGDRRDAIALRMGANDGEVRGEFDRYDKSLEELYTLHRGAFDSAIESGDRWITGWAVGIPVTAVIIAGLVLAGVRPRLAEYR</sequence>
<dbReference type="OrthoDB" id="569023at2"/>
<keyword evidence="4" id="KW-1185">Reference proteome</keyword>
<name>A0A2P8DGF6_9ACTN</name>
<feature type="transmembrane region" description="Helical" evidence="2">
    <location>
        <begin position="242"/>
        <end position="264"/>
    </location>
</feature>
<proteinExistence type="predicted"/>
<feature type="transmembrane region" description="Helical" evidence="2">
    <location>
        <begin position="61"/>
        <end position="81"/>
    </location>
</feature>
<evidence type="ECO:0000313" key="4">
    <source>
        <dbReference type="Proteomes" id="UP000240542"/>
    </source>
</evidence>
<evidence type="ECO:0000313" key="3">
    <source>
        <dbReference type="EMBL" id="PSK96297.1"/>
    </source>
</evidence>
<feature type="region of interest" description="Disordered" evidence="1">
    <location>
        <begin position="1"/>
        <end position="34"/>
    </location>
</feature>
<dbReference type="RefSeq" id="WP_146165594.1">
    <property type="nucleotide sequence ID" value="NZ_PYGA01000012.1"/>
</dbReference>
<feature type="transmembrane region" description="Helical" evidence="2">
    <location>
        <begin position="486"/>
        <end position="509"/>
    </location>
</feature>
<comment type="caution">
    <text evidence="3">The sequence shown here is derived from an EMBL/GenBank/DDBJ whole genome shotgun (WGS) entry which is preliminary data.</text>
</comment>
<keyword evidence="2" id="KW-0472">Membrane</keyword>
<keyword evidence="2" id="KW-0812">Transmembrane</keyword>
<evidence type="ECO:0000256" key="2">
    <source>
        <dbReference type="SAM" id="Phobius"/>
    </source>
</evidence>
<organism evidence="3 4">
    <name type="scientific">Murinocardiopsis flavida</name>
    <dbReference type="NCBI Taxonomy" id="645275"/>
    <lineage>
        <taxon>Bacteria</taxon>
        <taxon>Bacillati</taxon>
        <taxon>Actinomycetota</taxon>
        <taxon>Actinomycetes</taxon>
        <taxon>Streptosporangiales</taxon>
        <taxon>Nocardiopsidaceae</taxon>
        <taxon>Murinocardiopsis</taxon>
    </lineage>
</organism>
<dbReference type="Proteomes" id="UP000240542">
    <property type="component" value="Unassembled WGS sequence"/>
</dbReference>
<accession>A0A2P8DGF6</accession>
<reference evidence="3 4" key="1">
    <citation type="submission" date="2018-03" db="EMBL/GenBank/DDBJ databases">
        <title>Genomic Encyclopedia of Archaeal and Bacterial Type Strains, Phase II (KMG-II): from individual species to whole genera.</title>
        <authorList>
            <person name="Goeker M."/>
        </authorList>
    </citation>
    <scope>NUCLEOTIDE SEQUENCE [LARGE SCALE GENOMIC DNA]</scope>
    <source>
        <strain evidence="3 4">DSM 45312</strain>
    </source>
</reference>
<dbReference type="EMBL" id="PYGA01000012">
    <property type="protein sequence ID" value="PSK96297.1"/>
    <property type="molecule type" value="Genomic_DNA"/>
</dbReference>